<evidence type="ECO:0000313" key="5">
    <source>
        <dbReference type="Proteomes" id="UP000474565"/>
    </source>
</evidence>
<dbReference type="AlphaFoldDB" id="A0A6L8MFW2"/>
<dbReference type="InterPro" id="IPR036291">
    <property type="entry name" value="NAD(P)-bd_dom_sf"/>
</dbReference>
<dbReference type="InterPro" id="IPR002364">
    <property type="entry name" value="Quin_OxRdtase/zeta-crystal_CS"/>
</dbReference>
<dbReference type="InterPro" id="IPR020843">
    <property type="entry name" value="ER"/>
</dbReference>
<dbReference type="InterPro" id="IPR013154">
    <property type="entry name" value="ADH-like_N"/>
</dbReference>
<reference evidence="4 5" key="1">
    <citation type="submission" date="2019-12" db="EMBL/GenBank/DDBJ databases">
        <title>Novel species isolated from a subtropical stream in China.</title>
        <authorList>
            <person name="Lu H."/>
        </authorList>
    </citation>
    <scope>NUCLEOTIDE SEQUENCE [LARGE SCALE GENOMIC DNA]</scope>
    <source>
        <strain evidence="4 5">FT50W</strain>
    </source>
</reference>
<dbReference type="Proteomes" id="UP000474565">
    <property type="component" value="Unassembled WGS sequence"/>
</dbReference>
<dbReference type="InterPro" id="IPR011032">
    <property type="entry name" value="GroES-like_sf"/>
</dbReference>
<dbReference type="PANTHER" id="PTHR48106">
    <property type="entry name" value="QUINONE OXIDOREDUCTASE PIG3-RELATED"/>
    <property type="match status" value="1"/>
</dbReference>
<dbReference type="GO" id="GO:0035925">
    <property type="term" value="F:mRNA 3'-UTR AU-rich region binding"/>
    <property type="evidence" value="ECO:0007669"/>
    <property type="project" value="TreeGrafter"/>
</dbReference>
<dbReference type="PROSITE" id="PS01162">
    <property type="entry name" value="QOR_ZETA_CRYSTAL"/>
    <property type="match status" value="1"/>
</dbReference>
<evidence type="ECO:0000256" key="1">
    <source>
        <dbReference type="ARBA" id="ARBA00022857"/>
    </source>
</evidence>
<organism evidence="4 5">
    <name type="scientific">Duganella lactea</name>
    <dbReference type="NCBI Taxonomy" id="2692173"/>
    <lineage>
        <taxon>Bacteria</taxon>
        <taxon>Pseudomonadati</taxon>
        <taxon>Pseudomonadota</taxon>
        <taxon>Betaproteobacteria</taxon>
        <taxon>Burkholderiales</taxon>
        <taxon>Oxalobacteraceae</taxon>
        <taxon>Telluria group</taxon>
        <taxon>Duganella</taxon>
    </lineage>
</organism>
<dbReference type="Pfam" id="PF00107">
    <property type="entry name" value="ADH_zinc_N"/>
    <property type="match status" value="1"/>
</dbReference>
<sequence>MVKAIRINRVGGPEVMELVEIDLPPPGPGEVRMRHEAIGLNYIDVYHRTGLYPQPLPGALGVEGAGVVEELGEGVTDLQVGDRVAYGGRPLGAYSEARNIPASQLLVLPKQIEFDTAAAMMLQGLTVQYLFHRTVPLKAGDTILFHRTVPLKAGDTILFHAAAGGVGLIACQWARVKGINLIGTVGSEEKAALAIENGATHVINYNRENFTERVKELTGGKGVSAVYDSIGKDTFIGSLDCLQPLGTMVSFGNASGPVPPFSLTELASRGSLFITRPSLMAYTAQRADLEAMAKSLFGVVSSGEVKIDIRQRYALADVQQAHRDLEARKTTGSTILLP</sequence>
<dbReference type="CDD" id="cd05286">
    <property type="entry name" value="QOR2"/>
    <property type="match status" value="1"/>
</dbReference>
<dbReference type="GO" id="GO:0008270">
    <property type="term" value="F:zinc ion binding"/>
    <property type="evidence" value="ECO:0007669"/>
    <property type="project" value="InterPro"/>
</dbReference>
<keyword evidence="1" id="KW-0521">NADP</keyword>
<dbReference type="Pfam" id="PF08240">
    <property type="entry name" value="ADH_N"/>
    <property type="match status" value="1"/>
</dbReference>
<dbReference type="InterPro" id="IPR013149">
    <property type="entry name" value="ADH-like_C"/>
</dbReference>
<gene>
    <name evidence="4" type="ORF">GTP44_04865</name>
</gene>
<dbReference type="SMART" id="SM00829">
    <property type="entry name" value="PKS_ER"/>
    <property type="match status" value="1"/>
</dbReference>
<keyword evidence="2" id="KW-0560">Oxidoreductase</keyword>
<evidence type="ECO:0000256" key="2">
    <source>
        <dbReference type="ARBA" id="ARBA00023002"/>
    </source>
</evidence>
<evidence type="ECO:0000259" key="3">
    <source>
        <dbReference type="SMART" id="SM00829"/>
    </source>
</evidence>
<protein>
    <submittedName>
        <fullName evidence="4">Zinc-binding dehydrogenase</fullName>
    </submittedName>
</protein>
<dbReference type="InterPro" id="IPR047618">
    <property type="entry name" value="QOR-like"/>
</dbReference>
<dbReference type="FunFam" id="3.40.50.720:FF:000053">
    <property type="entry name" value="Quinone oxidoreductase 1"/>
    <property type="match status" value="1"/>
</dbReference>
<dbReference type="SUPFAM" id="SSF50129">
    <property type="entry name" value="GroES-like"/>
    <property type="match status" value="1"/>
</dbReference>
<proteinExistence type="predicted"/>
<dbReference type="GO" id="GO:0005829">
    <property type="term" value="C:cytosol"/>
    <property type="evidence" value="ECO:0007669"/>
    <property type="project" value="TreeGrafter"/>
</dbReference>
<dbReference type="EMBL" id="WWCP01000003">
    <property type="protein sequence ID" value="MYM81289.1"/>
    <property type="molecule type" value="Genomic_DNA"/>
</dbReference>
<dbReference type="RefSeq" id="WP_161018558.1">
    <property type="nucleotide sequence ID" value="NZ_WWCP01000003.1"/>
</dbReference>
<feature type="domain" description="Enoyl reductase (ER)" evidence="3">
    <location>
        <begin position="11"/>
        <end position="336"/>
    </location>
</feature>
<evidence type="ECO:0000313" key="4">
    <source>
        <dbReference type="EMBL" id="MYM81289.1"/>
    </source>
</evidence>
<comment type="caution">
    <text evidence="4">The sequence shown here is derived from an EMBL/GenBank/DDBJ whole genome shotgun (WGS) entry which is preliminary data.</text>
</comment>
<dbReference type="GO" id="GO:0070402">
    <property type="term" value="F:NADPH binding"/>
    <property type="evidence" value="ECO:0007669"/>
    <property type="project" value="TreeGrafter"/>
</dbReference>
<dbReference type="Gene3D" id="3.40.50.720">
    <property type="entry name" value="NAD(P)-binding Rossmann-like Domain"/>
    <property type="match status" value="1"/>
</dbReference>
<accession>A0A6L8MFW2</accession>
<dbReference type="GO" id="GO:0003960">
    <property type="term" value="F:quinone reductase (NADPH) activity"/>
    <property type="evidence" value="ECO:0007669"/>
    <property type="project" value="InterPro"/>
</dbReference>
<dbReference type="PANTHER" id="PTHR48106:SF13">
    <property type="entry name" value="QUINONE OXIDOREDUCTASE-RELATED"/>
    <property type="match status" value="1"/>
</dbReference>
<name>A0A6L8MFW2_9BURK</name>
<dbReference type="Gene3D" id="3.90.180.10">
    <property type="entry name" value="Medium-chain alcohol dehydrogenases, catalytic domain"/>
    <property type="match status" value="1"/>
</dbReference>
<dbReference type="SUPFAM" id="SSF51735">
    <property type="entry name" value="NAD(P)-binding Rossmann-fold domains"/>
    <property type="match status" value="1"/>
</dbReference>